<proteinExistence type="predicted"/>
<dbReference type="NCBIfam" id="TIGR03830">
    <property type="entry name" value="CxxCG_CxxCG_HTH"/>
    <property type="match status" value="1"/>
</dbReference>
<reference evidence="2" key="1">
    <citation type="submission" date="2018-01" db="EMBL/GenBank/DDBJ databases">
        <authorList>
            <person name="Regsiter A."/>
            <person name="William W."/>
        </authorList>
    </citation>
    <scope>NUCLEOTIDE SEQUENCE</scope>
    <source>
        <strain evidence="2">TRIP AH-1</strain>
    </source>
</reference>
<dbReference type="PROSITE" id="PS50943">
    <property type="entry name" value="HTH_CROC1"/>
    <property type="match status" value="1"/>
</dbReference>
<dbReference type="EMBL" id="OJIN01000104">
    <property type="protein sequence ID" value="SPD73757.1"/>
    <property type="molecule type" value="Genomic_DNA"/>
</dbReference>
<evidence type="ECO:0000313" key="2">
    <source>
        <dbReference type="EMBL" id="SPD73757.1"/>
    </source>
</evidence>
<dbReference type="InterPro" id="IPR010982">
    <property type="entry name" value="Lambda_DNA-bd_dom_sf"/>
</dbReference>
<dbReference type="InterPro" id="IPR001387">
    <property type="entry name" value="Cro/C1-type_HTH"/>
</dbReference>
<dbReference type="AlphaFoldDB" id="A0A445MW76"/>
<dbReference type="InterPro" id="IPR022453">
    <property type="entry name" value="Znf_MqsA-type"/>
</dbReference>
<organism evidence="2">
    <name type="scientific">uncultured Desulfobacterium sp</name>
    <dbReference type="NCBI Taxonomy" id="201089"/>
    <lineage>
        <taxon>Bacteria</taxon>
        <taxon>Pseudomonadati</taxon>
        <taxon>Thermodesulfobacteriota</taxon>
        <taxon>Desulfobacteria</taxon>
        <taxon>Desulfobacterales</taxon>
        <taxon>Desulfobacteriaceae</taxon>
        <taxon>Desulfobacterium</taxon>
        <taxon>environmental samples</taxon>
    </lineage>
</organism>
<sequence length="166" mass="19240">MKCPNCKNKMTCTQSDYHYTESGLTNIYLSGIEIYHCSCGEEIISLPTVSQLHDLIAIDLIKQKHRLNGRELRFLRKNMGLTAKNLGEYLGIDNATISRWEKGTQPISSPHDRFFRLLYLNMRRVPQDEINAVIQKDFAAISDEQVETPPFMIPREKWSKTEICFQ</sequence>
<dbReference type="GO" id="GO:0003677">
    <property type="term" value="F:DNA binding"/>
    <property type="evidence" value="ECO:0007669"/>
    <property type="project" value="InterPro"/>
</dbReference>
<dbReference type="CDD" id="cd00093">
    <property type="entry name" value="HTH_XRE"/>
    <property type="match status" value="1"/>
</dbReference>
<dbReference type="Gene3D" id="1.10.260.40">
    <property type="entry name" value="lambda repressor-like DNA-binding domains"/>
    <property type="match status" value="1"/>
</dbReference>
<gene>
    <name evidence="2" type="ORF">PITCH_A1920096</name>
</gene>
<evidence type="ECO:0000259" key="1">
    <source>
        <dbReference type="PROSITE" id="PS50943"/>
    </source>
</evidence>
<accession>A0A445MW76</accession>
<feature type="domain" description="HTH cro/C1-type" evidence="1">
    <location>
        <begin position="72"/>
        <end position="108"/>
    </location>
</feature>
<name>A0A445MW76_9BACT</name>
<dbReference type="NCBIfam" id="TIGR03831">
    <property type="entry name" value="YgiT_finger"/>
    <property type="match status" value="1"/>
</dbReference>
<protein>
    <submittedName>
        <fullName evidence="2">Putative Transcriptional regulator, XRE family</fullName>
    </submittedName>
</protein>
<dbReference type="SUPFAM" id="SSF47413">
    <property type="entry name" value="lambda repressor-like DNA-binding domains"/>
    <property type="match status" value="1"/>
</dbReference>
<dbReference type="InterPro" id="IPR022452">
    <property type="entry name" value="MqsA"/>
</dbReference>
<dbReference type="Pfam" id="PF01381">
    <property type="entry name" value="HTH_3"/>
    <property type="match status" value="1"/>
</dbReference>